<dbReference type="AlphaFoldDB" id="A0A6I2KYB0"/>
<proteinExistence type="predicted"/>
<sequence length="100" mass="11196">MSKSELGLVLVKSRWRDADETAREQILLEMKQRGLSITDAIIALTMSKFYTLGEAKAYVSSSSAWHVEAENGKVLHEIAWQALEDFCATSPHMSYSVTET</sequence>
<gene>
    <name evidence="1" type="ORF">GJ699_05410</name>
</gene>
<reference evidence="1 2" key="1">
    <citation type="submission" date="2019-11" db="EMBL/GenBank/DDBJ databases">
        <title>Novel species isolated from a subtropical stream in China.</title>
        <authorList>
            <person name="Lu H."/>
        </authorList>
    </citation>
    <scope>NUCLEOTIDE SEQUENCE [LARGE SCALE GENOMIC DNA]</scope>
    <source>
        <strain evidence="1 2">FT80W</strain>
    </source>
</reference>
<dbReference type="RefSeq" id="WP_154373836.1">
    <property type="nucleotide sequence ID" value="NZ_WKJK01000002.1"/>
</dbReference>
<protein>
    <submittedName>
        <fullName evidence="1">Uncharacterized protein</fullName>
    </submittedName>
</protein>
<accession>A0A6I2KYB0</accession>
<comment type="caution">
    <text evidence="1">The sequence shown here is derived from an EMBL/GenBank/DDBJ whole genome shotgun (WGS) entry which is preliminary data.</text>
</comment>
<dbReference type="Proteomes" id="UP000433309">
    <property type="component" value="Unassembled WGS sequence"/>
</dbReference>
<keyword evidence="2" id="KW-1185">Reference proteome</keyword>
<dbReference type="EMBL" id="WKJK01000002">
    <property type="protein sequence ID" value="MRW89414.1"/>
    <property type="molecule type" value="Genomic_DNA"/>
</dbReference>
<organism evidence="1 2">
    <name type="scientific">Duganella guangzhouensis</name>
    <dbReference type="NCBI Taxonomy" id="2666084"/>
    <lineage>
        <taxon>Bacteria</taxon>
        <taxon>Pseudomonadati</taxon>
        <taxon>Pseudomonadota</taxon>
        <taxon>Betaproteobacteria</taxon>
        <taxon>Burkholderiales</taxon>
        <taxon>Oxalobacteraceae</taxon>
        <taxon>Telluria group</taxon>
        <taxon>Duganella</taxon>
    </lineage>
</organism>
<evidence type="ECO:0000313" key="1">
    <source>
        <dbReference type="EMBL" id="MRW89414.1"/>
    </source>
</evidence>
<evidence type="ECO:0000313" key="2">
    <source>
        <dbReference type="Proteomes" id="UP000433309"/>
    </source>
</evidence>
<name>A0A6I2KYB0_9BURK</name>